<accession>A0ABQ6S240</accession>
<organism evidence="2 3">
    <name type="scientific">Alistipes finegoldii</name>
    <dbReference type="NCBI Taxonomy" id="214856"/>
    <lineage>
        <taxon>Bacteria</taxon>
        <taxon>Pseudomonadati</taxon>
        <taxon>Bacteroidota</taxon>
        <taxon>Bacteroidia</taxon>
        <taxon>Bacteroidales</taxon>
        <taxon>Rikenellaceae</taxon>
        <taxon>Alistipes</taxon>
    </lineage>
</organism>
<dbReference type="Gene3D" id="2.60.120.10">
    <property type="entry name" value="Jelly Rolls"/>
    <property type="match status" value="1"/>
</dbReference>
<reference evidence="2 3" key="1">
    <citation type="journal article" date="2019" name="Nat. Med.">
        <title>A library of human gut bacterial isolates paired with longitudinal multiomics data enables mechanistic microbiome research.</title>
        <authorList>
            <person name="Poyet M."/>
            <person name="Groussin M."/>
            <person name="Gibbons S.M."/>
            <person name="Avila-Pacheco J."/>
            <person name="Jiang X."/>
            <person name="Kearney S.M."/>
            <person name="Perrotta A.R."/>
            <person name="Berdy B."/>
            <person name="Zhao S."/>
            <person name="Lieberman T.D."/>
            <person name="Swanson P.K."/>
            <person name="Smith M."/>
            <person name="Roesemann S."/>
            <person name="Alexander J.E."/>
            <person name="Rich S.A."/>
            <person name="Livny J."/>
            <person name="Vlamakis H."/>
            <person name="Clish C."/>
            <person name="Bullock K."/>
            <person name="Deik A."/>
            <person name="Scott J."/>
            <person name="Pierce K.A."/>
            <person name="Xavier R.J."/>
            <person name="Alm E.J."/>
        </authorList>
    </citation>
    <scope>NUCLEOTIDE SEQUENCE [LARGE SCALE GENOMIC DNA]</scope>
    <source>
        <strain evidence="2 3">BIOML-A1</strain>
    </source>
</reference>
<keyword evidence="3" id="KW-1185">Reference proteome</keyword>
<evidence type="ECO:0000259" key="1">
    <source>
        <dbReference type="Pfam" id="PF00027"/>
    </source>
</evidence>
<evidence type="ECO:0000313" key="2">
    <source>
        <dbReference type="EMBL" id="KAA3158553.1"/>
    </source>
</evidence>
<dbReference type="InterPro" id="IPR000595">
    <property type="entry name" value="cNMP-bd_dom"/>
</dbReference>
<protein>
    <submittedName>
        <fullName evidence="2">Crp/Fnr family transcriptional regulator</fullName>
    </submittedName>
</protein>
<dbReference type="InterPro" id="IPR014710">
    <property type="entry name" value="RmlC-like_jellyroll"/>
</dbReference>
<proteinExistence type="predicted"/>
<dbReference type="Proteomes" id="UP000324870">
    <property type="component" value="Unassembled WGS sequence"/>
</dbReference>
<dbReference type="EMBL" id="VVND01000016">
    <property type="protein sequence ID" value="KAA3158553.1"/>
    <property type="molecule type" value="Genomic_DNA"/>
</dbReference>
<name>A0ABQ6S240_9BACT</name>
<dbReference type="SUPFAM" id="SSF51206">
    <property type="entry name" value="cAMP-binding domain-like"/>
    <property type="match status" value="1"/>
</dbReference>
<feature type="domain" description="Cyclic nucleotide-binding" evidence="1">
    <location>
        <begin position="49"/>
        <end position="117"/>
    </location>
</feature>
<sequence>MPTMDFNRYISAAEFAPLAELFRREGESLFVPKDGCFSFQQVRNRRSGLVEEGAFRYVHATEAGERHVVGYAFAGEFVGDYISMRNDAPAWVSIEAMCDSRVLTLTGERLEKFYRTDAAHERLGRTVAEHMLAEIYERLLQSYVSTPQERYESLLARCPGLLELVPLRELASFLGVRPETLSRIRRRVR</sequence>
<dbReference type="Pfam" id="PF00027">
    <property type="entry name" value="cNMP_binding"/>
    <property type="match status" value="1"/>
</dbReference>
<dbReference type="InterPro" id="IPR018490">
    <property type="entry name" value="cNMP-bd_dom_sf"/>
</dbReference>
<comment type="caution">
    <text evidence="2">The sequence shown here is derived from an EMBL/GenBank/DDBJ whole genome shotgun (WGS) entry which is preliminary data.</text>
</comment>
<evidence type="ECO:0000313" key="3">
    <source>
        <dbReference type="Proteomes" id="UP000324870"/>
    </source>
</evidence>
<gene>
    <name evidence="2" type="ORF">F2A26_10070</name>
</gene>